<evidence type="ECO:0000313" key="2">
    <source>
        <dbReference type="WBParaSite" id="RSKR_0000634500.1"/>
    </source>
</evidence>
<dbReference type="WBParaSite" id="RSKR_0000634500.1">
    <property type="protein sequence ID" value="RSKR_0000634500.1"/>
    <property type="gene ID" value="RSKR_0000634500"/>
</dbReference>
<accession>A0AC35U1A0</accession>
<proteinExistence type="predicted"/>
<name>A0AC35U1A0_9BILA</name>
<dbReference type="Proteomes" id="UP000095286">
    <property type="component" value="Unplaced"/>
</dbReference>
<reference evidence="2" key="1">
    <citation type="submission" date="2016-11" db="UniProtKB">
        <authorList>
            <consortium name="WormBaseParasite"/>
        </authorList>
    </citation>
    <scope>IDENTIFICATION</scope>
    <source>
        <strain evidence="2">KR3021</strain>
    </source>
</reference>
<evidence type="ECO:0000313" key="1">
    <source>
        <dbReference type="Proteomes" id="UP000095286"/>
    </source>
</evidence>
<protein>
    <submittedName>
        <fullName evidence="2">NADH dehydrogenase [ubiquinone] iron-sulfur protein 6, mitochondrial</fullName>
    </submittedName>
</protein>
<organism evidence="1 2">
    <name type="scientific">Rhabditophanes sp. KR3021</name>
    <dbReference type="NCBI Taxonomy" id="114890"/>
    <lineage>
        <taxon>Eukaryota</taxon>
        <taxon>Metazoa</taxon>
        <taxon>Ecdysozoa</taxon>
        <taxon>Nematoda</taxon>
        <taxon>Chromadorea</taxon>
        <taxon>Rhabditida</taxon>
        <taxon>Tylenchina</taxon>
        <taxon>Panagrolaimomorpha</taxon>
        <taxon>Strongyloidoidea</taxon>
        <taxon>Alloionematidae</taxon>
        <taxon>Rhabditophanes</taxon>
    </lineage>
</organism>
<sequence>MNRLVSRNIFRVAQTAQRFKETKAGVPAPIDIDKSNAVFDKQTHTGQAWDHADYRLQRFHTAEKQVNPNVGMDLIAQVPSTPCEDSVISCNGGHDVLGHPKVYINLDKPGHHACGYCGLRFHNVHVTKEEHKDVNYLNC</sequence>